<evidence type="ECO:0000256" key="3">
    <source>
        <dbReference type="ARBA" id="ARBA00023163"/>
    </source>
</evidence>
<proteinExistence type="predicted"/>
<feature type="domain" description="Cyclic nucleotide-binding" evidence="4">
    <location>
        <begin position="13"/>
        <end position="133"/>
    </location>
</feature>
<keyword evidence="1" id="KW-0805">Transcription regulation</keyword>
<dbReference type="SMART" id="SM00100">
    <property type="entry name" value="cNMP"/>
    <property type="match status" value="1"/>
</dbReference>
<dbReference type="PANTHER" id="PTHR24567">
    <property type="entry name" value="CRP FAMILY TRANSCRIPTIONAL REGULATORY PROTEIN"/>
    <property type="match status" value="1"/>
</dbReference>
<dbReference type="InterPro" id="IPR012318">
    <property type="entry name" value="HTH_CRP"/>
</dbReference>
<dbReference type="AlphaFoldDB" id="A0A838BGY0"/>
<reference evidence="5 6" key="1">
    <citation type="submission" date="2020-07" db="EMBL/GenBank/DDBJ databases">
        <title>Definition of the novel symbiovar canariense within Mesorhizobium novociceri, a new species of genus Mesorhizobium nodulating Cicer canariense in the Caldera de Taburiente National Park (La Palma, Canary Islands).</title>
        <authorList>
            <person name="Leon-Barrios M."/>
            <person name="Perez-Yepez J."/>
            <person name="Flores-Felix J.D."/>
            <person name="Ramirez-Baena M.H."/>
            <person name="Pulido-Suarez L."/>
            <person name="Igual J.M."/>
            <person name="Velazquez E."/>
            <person name="Peix A."/>
        </authorList>
    </citation>
    <scope>NUCLEOTIDE SEQUENCE [LARGE SCALE GENOMIC DNA]</scope>
    <source>
        <strain evidence="5 6">CCANP35</strain>
    </source>
</reference>
<dbReference type="Gene3D" id="1.10.10.10">
    <property type="entry name" value="Winged helix-like DNA-binding domain superfamily/Winged helix DNA-binding domain"/>
    <property type="match status" value="1"/>
</dbReference>
<gene>
    <name evidence="5" type="ORF">H0241_31740</name>
</gene>
<protein>
    <submittedName>
        <fullName evidence="5">Crp/Fnr family transcriptional regulator</fullName>
    </submittedName>
</protein>
<dbReference type="Gene3D" id="2.60.120.10">
    <property type="entry name" value="Jelly Rolls"/>
    <property type="match status" value="1"/>
</dbReference>
<dbReference type="RefSeq" id="WP_181061701.1">
    <property type="nucleotide sequence ID" value="NZ_JACDTY010000027.1"/>
</dbReference>
<evidence type="ECO:0000313" key="5">
    <source>
        <dbReference type="EMBL" id="MBA1144770.1"/>
    </source>
</evidence>
<evidence type="ECO:0000256" key="1">
    <source>
        <dbReference type="ARBA" id="ARBA00023015"/>
    </source>
</evidence>
<dbReference type="InterPro" id="IPR014710">
    <property type="entry name" value="RmlC-like_jellyroll"/>
</dbReference>
<dbReference type="InterPro" id="IPR036388">
    <property type="entry name" value="WH-like_DNA-bd_sf"/>
</dbReference>
<keyword evidence="6" id="KW-1185">Reference proteome</keyword>
<dbReference type="GO" id="GO:0003677">
    <property type="term" value="F:DNA binding"/>
    <property type="evidence" value="ECO:0007669"/>
    <property type="project" value="UniProtKB-KW"/>
</dbReference>
<dbReference type="InterPro" id="IPR000595">
    <property type="entry name" value="cNMP-bd_dom"/>
</dbReference>
<dbReference type="SUPFAM" id="SSF51206">
    <property type="entry name" value="cAMP-binding domain-like"/>
    <property type="match status" value="1"/>
</dbReference>
<name>A0A838BGY0_9HYPH</name>
<dbReference type="Pfam" id="PF13545">
    <property type="entry name" value="HTH_Crp_2"/>
    <property type="match status" value="1"/>
</dbReference>
<dbReference type="InterPro" id="IPR036390">
    <property type="entry name" value="WH_DNA-bd_sf"/>
</dbReference>
<dbReference type="Proteomes" id="UP000558284">
    <property type="component" value="Unassembled WGS sequence"/>
</dbReference>
<evidence type="ECO:0000256" key="2">
    <source>
        <dbReference type="ARBA" id="ARBA00023125"/>
    </source>
</evidence>
<keyword evidence="3" id="KW-0804">Transcription</keyword>
<dbReference type="Pfam" id="PF00027">
    <property type="entry name" value="cNMP_binding"/>
    <property type="match status" value="1"/>
</dbReference>
<comment type="caution">
    <text evidence="5">The sequence shown here is derived from an EMBL/GenBank/DDBJ whole genome shotgun (WGS) entry which is preliminary data.</text>
</comment>
<dbReference type="EMBL" id="JACDTY010000027">
    <property type="protein sequence ID" value="MBA1144770.1"/>
    <property type="molecule type" value="Genomic_DNA"/>
</dbReference>
<organism evidence="5 6">
    <name type="scientific">Mesorhizobium neociceri</name>
    <dbReference type="NCBI Taxonomy" id="1307853"/>
    <lineage>
        <taxon>Bacteria</taxon>
        <taxon>Pseudomonadati</taxon>
        <taxon>Pseudomonadota</taxon>
        <taxon>Alphaproteobacteria</taxon>
        <taxon>Hyphomicrobiales</taxon>
        <taxon>Phyllobacteriaceae</taxon>
        <taxon>Mesorhizobium</taxon>
    </lineage>
</organism>
<dbReference type="SUPFAM" id="SSF46785">
    <property type="entry name" value="Winged helix' DNA-binding domain"/>
    <property type="match status" value="1"/>
</dbReference>
<dbReference type="GO" id="GO:0005829">
    <property type="term" value="C:cytosol"/>
    <property type="evidence" value="ECO:0007669"/>
    <property type="project" value="TreeGrafter"/>
</dbReference>
<evidence type="ECO:0000259" key="4">
    <source>
        <dbReference type="SMART" id="SM00100"/>
    </source>
</evidence>
<dbReference type="InterPro" id="IPR018490">
    <property type="entry name" value="cNMP-bd_dom_sf"/>
</dbReference>
<dbReference type="InterPro" id="IPR050397">
    <property type="entry name" value="Env_Response_Regulators"/>
</dbReference>
<sequence length="241" mass="26697">MAQLQQSVIRNRLLASLSPDDFALVQPHLETVTLELRQHLFRADQKISHVTFPERGIASIVADTAEGRFEVGMVGSEGVVGTALVLGIDRTPHTCMVQAEGEALRIGAGELQAVMEQSPTLRALLLRFVHTFIVQVSQTAYANAGYSVEERLARWLLMTHDRLDHDDMPITHEFMSIMLGSRRPGVTIAVQTLEGTGAIRATRGNITLRDRQKLEQIAGQSYGFAEKEYSNVFQFPIKRGG</sequence>
<accession>A0A838BGY0</accession>
<dbReference type="GO" id="GO:0003700">
    <property type="term" value="F:DNA-binding transcription factor activity"/>
    <property type="evidence" value="ECO:0007669"/>
    <property type="project" value="TreeGrafter"/>
</dbReference>
<keyword evidence="2" id="KW-0238">DNA-binding</keyword>
<evidence type="ECO:0000313" key="6">
    <source>
        <dbReference type="Proteomes" id="UP000558284"/>
    </source>
</evidence>
<dbReference type="PANTHER" id="PTHR24567:SF74">
    <property type="entry name" value="HTH-TYPE TRANSCRIPTIONAL REGULATOR ARCR"/>
    <property type="match status" value="1"/>
</dbReference>